<reference evidence="6 7" key="1">
    <citation type="journal article" date="2019" name="Int. J. Syst. Evol. Microbiol.">
        <title>The Global Catalogue of Microorganisms (GCM) 10K type strain sequencing project: providing services to taxonomists for standard genome sequencing and annotation.</title>
        <authorList>
            <consortium name="The Broad Institute Genomics Platform"/>
            <consortium name="The Broad Institute Genome Sequencing Center for Infectious Disease"/>
            <person name="Wu L."/>
            <person name="Ma J."/>
        </authorList>
    </citation>
    <scope>NUCLEOTIDE SEQUENCE [LARGE SCALE GENOMIC DNA]</scope>
    <source>
        <strain evidence="6 7">JCM 15478</strain>
    </source>
</reference>
<gene>
    <name evidence="6" type="ORF">GCM10009801_20590</name>
</gene>
<organism evidence="6 7">
    <name type="scientific">Streptomyces albiaxialis</name>
    <dbReference type="NCBI Taxonomy" id="329523"/>
    <lineage>
        <taxon>Bacteria</taxon>
        <taxon>Bacillati</taxon>
        <taxon>Actinomycetota</taxon>
        <taxon>Actinomycetes</taxon>
        <taxon>Kitasatosporales</taxon>
        <taxon>Streptomycetaceae</taxon>
        <taxon>Streptomyces</taxon>
    </lineage>
</organism>
<dbReference type="SUPFAM" id="SSF46689">
    <property type="entry name" value="Homeodomain-like"/>
    <property type="match status" value="1"/>
</dbReference>
<evidence type="ECO:0000313" key="7">
    <source>
        <dbReference type="Proteomes" id="UP001500016"/>
    </source>
</evidence>
<evidence type="ECO:0000256" key="1">
    <source>
        <dbReference type="ARBA" id="ARBA00023015"/>
    </source>
</evidence>
<dbReference type="InterPro" id="IPR009057">
    <property type="entry name" value="Homeodomain-like_sf"/>
</dbReference>
<dbReference type="RefSeq" id="WP_344526328.1">
    <property type="nucleotide sequence ID" value="NZ_BAAAPE010000005.1"/>
</dbReference>
<dbReference type="PANTHER" id="PTHR30055">
    <property type="entry name" value="HTH-TYPE TRANSCRIPTIONAL REGULATOR RUTR"/>
    <property type="match status" value="1"/>
</dbReference>
<evidence type="ECO:0000259" key="5">
    <source>
        <dbReference type="PROSITE" id="PS50977"/>
    </source>
</evidence>
<name>A0ABN2VS28_9ACTN</name>
<dbReference type="InterPro" id="IPR001647">
    <property type="entry name" value="HTH_TetR"/>
</dbReference>
<dbReference type="PROSITE" id="PS50977">
    <property type="entry name" value="HTH_TETR_2"/>
    <property type="match status" value="1"/>
</dbReference>
<dbReference type="InterPro" id="IPR050109">
    <property type="entry name" value="HTH-type_TetR-like_transc_reg"/>
</dbReference>
<keyword evidence="7" id="KW-1185">Reference proteome</keyword>
<dbReference type="Pfam" id="PF00440">
    <property type="entry name" value="TetR_N"/>
    <property type="match status" value="1"/>
</dbReference>
<evidence type="ECO:0000256" key="4">
    <source>
        <dbReference type="PROSITE-ProRule" id="PRU00335"/>
    </source>
</evidence>
<evidence type="ECO:0000256" key="2">
    <source>
        <dbReference type="ARBA" id="ARBA00023125"/>
    </source>
</evidence>
<dbReference type="PRINTS" id="PR00455">
    <property type="entry name" value="HTHTETR"/>
</dbReference>
<dbReference type="SUPFAM" id="SSF48498">
    <property type="entry name" value="Tetracyclin repressor-like, C-terminal domain"/>
    <property type="match status" value="1"/>
</dbReference>
<comment type="caution">
    <text evidence="6">The sequence shown here is derived from an EMBL/GenBank/DDBJ whole genome shotgun (WGS) entry which is preliminary data.</text>
</comment>
<dbReference type="Gene3D" id="1.10.10.60">
    <property type="entry name" value="Homeodomain-like"/>
    <property type="match status" value="1"/>
</dbReference>
<protein>
    <submittedName>
        <fullName evidence="6">TetR family transcriptional regulator</fullName>
    </submittedName>
</protein>
<evidence type="ECO:0000313" key="6">
    <source>
        <dbReference type="EMBL" id="GAA2070111.1"/>
    </source>
</evidence>
<accession>A0ABN2VS28</accession>
<evidence type="ECO:0000256" key="3">
    <source>
        <dbReference type="ARBA" id="ARBA00023163"/>
    </source>
</evidence>
<keyword evidence="2 4" id="KW-0238">DNA-binding</keyword>
<feature type="domain" description="HTH tetR-type" evidence="5">
    <location>
        <begin position="11"/>
        <end position="71"/>
    </location>
</feature>
<keyword evidence="3" id="KW-0804">Transcription</keyword>
<keyword evidence="1" id="KW-0805">Transcription regulation</keyword>
<dbReference type="EMBL" id="BAAAPE010000005">
    <property type="protein sequence ID" value="GAA2070111.1"/>
    <property type="molecule type" value="Genomic_DNA"/>
</dbReference>
<dbReference type="Gene3D" id="1.10.357.10">
    <property type="entry name" value="Tetracycline Repressor, domain 2"/>
    <property type="match status" value="1"/>
</dbReference>
<dbReference type="InterPro" id="IPR036271">
    <property type="entry name" value="Tet_transcr_reg_TetR-rel_C_sf"/>
</dbReference>
<proteinExistence type="predicted"/>
<dbReference type="PANTHER" id="PTHR30055:SF234">
    <property type="entry name" value="HTH-TYPE TRANSCRIPTIONAL REGULATOR BETI"/>
    <property type="match status" value="1"/>
</dbReference>
<feature type="DNA-binding region" description="H-T-H motif" evidence="4">
    <location>
        <begin position="34"/>
        <end position="53"/>
    </location>
</feature>
<dbReference type="Proteomes" id="UP001500016">
    <property type="component" value="Unassembled WGS sequence"/>
</dbReference>
<sequence>MTQGLRALKKQQTRQAISDTATRLFLERGFEAVTITEIAAAAQVSKMTVTNYFPRKEDLALDHHEEFAACLARTVASRRTGESALDALRRAFRAAVERRDPLVGFTGAPFARMVTESPTLTARLRDLHDRREDALAEVLAADTGATPGDLTPRAAAAQLATAHRTLFQHAVDLTLKGFGDRKAAAALNRAAQQVFGLLEGPLAGYAVR</sequence>